<sequence length="37" mass="4089">MRWCEAKEEGKAVVGANGYGNQLNYPRGLSFDDEGNL</sequence>
<gene>
    <name evidence="1" type="ORF">KXQ929_LOCUS6138</name>
</gene>
<accession>A0A818PCZ8</accession>
<proteinExistence type="predicted"/>
<feature type="non-terminal residue" evidence="1">
    <location>
        <position position="37"/>
    </location>
</feature>
<organism evidence="1 2">
    <name type="scientific">Adineta steineri</name>
    <dbReference type="NCBI Taxonomy" id="433720"/>
    <lineage>
        <taxon>Eukaryota</taxon>
        <taxon>Metazoa</taxon>
        <taxon>Spiralia</taxon>
        <taxon>Gnathifera</taxon>
        <taxon>Rotifera</taxon>
        <taxon>Eurotatoria</taxon>
        <taxon>Bdelloidea</taxon>
        <taxon>Adinetida</taxon>
        <taxon>Adinetidae</taxon>
        <taxon>Adineta</taxon>
    </lineage>
</organism>
<dbReference type="AlphaFoldDB" id="A0A818PCZ8"/>
<dbReference type="Proteomes" id="UP000663868">
    <property type="component" value="Unassembled WGS sequence"/>
</dbReference>
<evidence type="ECO:0000313" key="2">
    <source>
        <dbReference type="Proteomes" id="UP000663868"/>
    </source>
</evidence>
<protein>
    <submittedName>
        <fullName evidence="1">Uncharacterized protein</fullName>
    </submittedName>
</protein>
<dbReference type="EMBL" id="CAJOBB010000233">
    <property type="protein sequence ID" value="CAF3620724.1"/>
    <property type="molecule type" value="Genomic_DNA"/>
</dbReference>
<reference evidence="1" key="1">
    <citation type="submission" date="2021-02" db="EMBL/GenBank/DDBJ databases">
        <authorList>
            <person name="Nowell W R."/>
        </authorList>
    </citation>
    <scope>NUCLEOTIDE SEQUENCE</scope>
</reference>
<evidence type="ECO:0000313" key="1">
    <source>
        <dbReference type="EMBL" id="CAF3620724.1"/>
    </source>
</evidence>
<comment type="caution">
    <text evidence="1">The sequence shown here is derived from an EMBL/GenBank/DDBJ whole genome shotgun (WGS) entry which is preliminary data.</text>
</comment>
<name>A0A818PCZ8_9BILA</name>